<dbReference type="SUPFAM" id="SSF51182">
    <property type="entry name" value="RmlC-like cupins"/>
    <property type="match status" value="1"/>
</dbReference>
<dbReference type="SMART" id="SM00530">
    <property type="entry name" value="HTH_XRE"/>
    <property type="match status" value="1"/>
</dbReference>
<dbReference type="PANTHER" id="PTHR46797:SF1">
    <property type="entry name" value="METHYLPHOSPHONATE SYNTHASE"/>
    <property type="match status" value="1"/>
</dbReference>
<dbReference type="RefSeq" id="WP_394848364.1">
    <property type="nucleotide sequence ID" value="NZ_CP089982.1"/>
</dbReference>
<dbReference type="Gene3D" id="2.60.120.10">
    <property type="entry name" value="Jelly Rolls"/>
    <property type="match status" value="1"/>
</dbReference>
<dbReference type="PANTHER" id="PTHR46797">
    <property type="entry name" value="HTH-TYPE TRANSCRIPTIONAL REGULATOR"/>
    <property type="match status" value="1"/>
</dbReference>
<dbReference type="InterPro" id="IPR001387">
    <property type="entry name" value="Cro/C1-type_HTH"/>
</dbReference>
<dbReference type="InterPro" id="IPR011051">
    <property type="entry name" value="RmlC_Cupin_sf"/>
</dbReference>
<evidence type="ECO:0000256" key="1">
    <source>
        <dbReference type="ARBA" id="ARBA00023125"/>
    </source>
</evidence>
<dbReference type="CDD" id="cd00093">
    <property type="entry name" value="HTH_XRE"/>
    <property type="match status" value="1"/>
</dbReference>
<sequence length="196" mass="21565">MLANLLAAIQPVVMGDELATRLGKNIRQLREARGLTQQQMAKLANVPRATWANVESGTANPTLSVMHAVAEAFQVTLEELISTPRAACEFYPRDTLRTRQRGDVEVRKLLPDAIPGMEIDRFELPPKSQMTGVPHTPGTREYLTCESGCIVLVAAGERWQLETGDVIAFRGDQRHSYLNPGERPAVAYSVVALARS</sequence>
<protein>
    <submittedName>
        <fullName evidence="3">Helix-turn-helix domain-containing protein</fullName>
    </submittedName>
</protein>
<dbReference type="InterPro" id="IPR010982">
    <property type="entry name" value="Lambda_DNA-bd_dom_sf"/>
</dbReference>
<dbReference type="Gene3D" id="1.10.260.40">
    <property type="entry name" value="lambda repressor-like DNA-binding domains"/>
    <property type="match status" value="1"/>
</dbReference>
<evidence type="ECO:0000313" key="3">
    <source>
        <dbReference type="EMBL" id="WXA97745.1"/>
    </source>
</evidence>
<dbReference type="EMBL" id="CP089982">
    <property type="protein sequence ID" value="WXA97745.1"/>
    <property type="molecule type" value="Genomic_DNA"/>
</dbReference>
<gene>
    <name evidence="3" type="ORF">LZC95_12980</name>
</gene>
<dbReference type="PROSITE" id="PS50943">
    <property type="entry name" value="HTH_CROC1"/>
    <property type="match status" value="1"/>
</dbReference>
<dbReference type="InterPro" id="IPR013096">
    <property type="entry name" value="Cupin_2"/>
</dbReference>
<dbReference type="Pfam" id="PF13560">
    <property type="entry name" value="HTH_31"/>
    <property type="match status" value="1"/>
</dbReference>
<organism evidence="3 4">
    <name type="scientific">Pendulispora brunnea</name>
    <dbReference type="NCBI Taxonomy" id="2905690"/>
    <lineage>
        <taxon>Bacteria</taxon>
        <taxon>Pseudomonadati</taxon>
        <taxon>Myxococcota</taxon>
        <taxon>Myxococcia</taxon>
        <taxon>Myxococcales</taxon>
        <taxon>Sorangiineae</taxon>
        <taxon>Pendulisporaceae</taxon>
        <taxon>Pendulispora</taxon>
    </lineage>
</organism>
<dbReference type="Proteomes" id="UP001379533">
    <property type="component" value="Chromosome"/>
</dbReference>
<dbReference type="CDD" id="cd02209">
    <property type="entry name" value="cupin_XRE_C"/>
    <property type="match status" value="1"/>
</dbReference>
<dbReference type="InterPro" id="IPR050807">
    <property type="entry name" value="TransReg_Diox_bact_type"/>
</dbReference>
<dbReference type="InterPro" id="IPR014710">
    <property type="entry name" value="RmlC-like_jellyroll"/>
</dbReference>
<keyword evidence="4" id="KW-1185">Reference proteome</keyword>
<proteinExistence type="predicted"/>
<dbReference type="SUPFAM" id="SSF47413">
    <property type="entry name" value="lambda repressor-like DNA-binding domains"/>
    <property type="match status" value="1"/>
</dbReference>
<name>A0ABZ2KL05_9BACT</name>
<accession>A0ABZ2KL05</accession>
<keyword evidence="1" id="KW-0238">DNA-binding</keyword>
<feature type="domain" description="HTH cro/C1-type" evidence="2">
    <location>
        <begin position="26"/>
        <end position="80"/>
    </location>
</feature>
<dbReference type="Pfam" id="PF07883">
    <property type="entry name" value="Cupin_2"/>
    <property type="match status" value="1"/>
</dbReference>
<reference evidence="3 4" key="1">
    <citation type="submission" date="2021-12" db="EMBL/GenBank/DDBJ databases">
        <title>Discovery of the Pendulisporaceae a myxobacterial family with distinct sporulation behavior and unique specialized metabolism.</title>
        <authorList>
            <person name="Garcia R."/>
            <person name="Popoff A."/>
            <person name="Bader C.D."/>
            <person name="Loehr J."/>
            <person name="Walesch S."/>
            <person name="Walt C."/>
            <person name="Boldt J."/>
            <person name="Bunk B."/>
            <person name="Haeckl F.J.F.P.J."/>
            <person name="Gunesch A.P."/>
            <person name="Birkelbach J."/>
            <person name="Nuebel U."/>
            <person name="Pietschmann T."/>
            <person name="Bach T."/>
            <person name="Mueller R."/>
        </authorList>
    </citation>
    <scope>NUCLEOTIDE SEQUENCE [LARGE SCALE GENOMIC DNA]</scope>
    <source>
        <strain evidence="3 4">MSr12523</strain>
    </source>
</reference>
<evidence type="ECO:0000313" key="4">
    <source>
        <dbReference type="Proteomes" id="UP001379533"/>
    </source>
</evidence>
<evidence type="ECO:0000259" key="2">
    <source>
        <dbReference type="PROSITE" id="PS50943"/>
    </source>
</evidence>